<dbReference type="Proteomes" id="UP000075377">
    <property type="component" value="Unassembled WGS sequence"/>
</dbReference>
<feature type="transmembrane region" description="Helical" evidence="1">
    <location>
        <begin position="107"/>
        <end position="129"/>
    </location>
</feature>
<dbReference type="PATRIC" id="fig|178901.14.peg.3199"/>
<feature type="transmembrane region" description="Helical" evidence="1">
    <location>
        <begin position="78"/>
        <end position="101"/>
    </location>
</feature>
<dbReference type="EMBL" id="LHZX01000294">
    <property type="protein sequence ID" value="KXV69117.1"/>
    <property type="molecule type" value="Genomic_DNA"/>
</dbReference>
<proteinExistence type="predicted"/>
<evidence type="ECO:0000256" key="1">
    <source>
        <dbReference type="SAM" id="Phobius"/>
    </source>
</evidence>
<name>A0A149UME6_9PROT</name>
<keyword evidence="1" id="KW-0472">Membrane</keyword>
<keyword evidence="1" id="KW-0812">Transmembrane</keyword>
<keyword evidence="1" id="KW-1133">Transmembrane helix</keyword>
<organism evidence="2 3">
    <name type="scientific">Acetobacter malorum</name>
    <dbReference type="NCBI Taxonomy" id="178901"/>
    <lineage>
        <taxon>Bacteria</taxon>
        <taxon>Pseudomonadati</taxon>
        <taxon>Pseudomonadota</taxon>
        <taxon>Alphaproteobacteria</taxon>
        <taxon>Acetobacterales</taxon>
        <taxon>Acetobacteraceae</taxon>
        <taxon>Acetobacter</taxon>
    </lineage>
</organism>
<accession>A0A149UME6</accession>
<sequence length="214" mass="23657">MLFLFVHFRTSAARNAMTPELEIKIKLKIAVEVEAGSQNQSIVPARSIEGAHECNVVLTSSEEEAAWKSKYKKPDKKFVMFFVPYIVGAVLFLLLIALNIVEWDWKYKAAIFLVSAAVAFGASLWKGVLTNWSEAAETYSQKGVDERKSFCDGIAMVSGLIAILSVLSSTISSHKVSVNVDDLKHSQAATVKLLCNLYAEQGKPCELPRMQPKN</sequence>
<protein>
    <submittedName>
        <fullName evidence="2">Uncharacterized protein</fullName>
    </submittedName>
</protein>
<comment type="caution">
    <text evidence="2">The sequence shown here is derived from an EMBL/GenBank/DDBJ whole genome shotgun (WGS) entry which is preliminary data.</text>
</comment>
<reference evidence="2 3" key="1">
    <citation type="submission" date="2015-06" db="EMBL/GenBank/DDBJ databases">
        <title>Improved classification and identification of acetic acid bacteria using matrix-assisted laser desorption/ionization time-of-flight mass spectrometry; Gluconobacter nephelii and Gluconobacter uchimurae are later heterotypic synonyms of Gluconobacter japonicus and Gluconobacter oxydans, respectively.</title>
        <authorList>
            <person name="Li L."/>
            <person name="Cleenwerck I."/>
            <person name="De Vuyst L."/>
            <person name="Vandamme P."/>
        </authorList>
    </citation>
    <scope>NUCLEOTIDE SEQUENCE [LARGE SCALE GENOMIC DNA]</scope>
    <source>
        <strain evidence="2 3">LMG 1699</strain>
    </source>
</reference>
<evidence type="ECO:0000313" key="3">
    <source>
        <dbReference type="Proteomes" id="UP000075377"/>
    </source>
</evidence>
<dbReference type="AlphaFoldDB" id="A0A149UME6"/>
<evidence type="ECO:0000313" key="2">
    <source>
        <dbReference type="EMBL" id="KXV69117.1"/>
    </source>
</evidence>
<feature type="transmembrane region" description="Helical" evidence="1">
    <location>
        <begin position="150"/>
        <end position="171"/>
    </location>
</feature>
<gene>
    <name evidence="2" type="ORF">AD951_08045</name>
</gene>